<comment type="similarity">
    <text evidence="1">Belongs to the FAD-dependent oxidoreductase family.</text>
</comment>
<dbReference type="SUPFAM" id="SSF51905">
    <property type="entry name" value="FAD/NAD(P)-binding domain"/>
    <property type="match status" value="1"/>
</dbReference>
<proteinExistence type="inferred from homology"/>
<accession>A0A4Y7SV63</accession>
<keyword evidence="7" id="KW-1185">Reference proteome</keyword>
<keyword evidence="4" id="KW-0560">Oxidoreductase</keyword>
<keyword evidence="3" id="KW-0274">FAD</keyword>
<evidence type="ECO:0000256" key="1">
    <source>
        <dbReference type="ARBA" id="ARBA00006442"/>
    </source>
</evidence>
<gene>
    <name evidence="6" type="ORF">FA13DRAFT_1796395</name>
</gene>
<reference evidence="6 7" key="1">
    <citation type="journal article" date="2019" name="Nat. Ecol. Evol.">
        <title>Megaphylogeny resolves global patterns of mushroom evolution.</title>
        <authorList>
            <person name="Varga T."/>
            <person name="Krizsan K."/>
            <person name="Foldi C."/>
            <person name="Dima B."/>
            <person name="Sanchez-Garcia M."/>
            <person name="Sanchez-Ramirez S."/>
            <person name="Szollosi G.J."/>
            <person name="Szarkandi J.G."/>
            <person name="Papp V."/>
            <person name="Albert L."/>
            <person name="Andreopoulos W."/>
            <person name="Angelini C."/>
            <person name="Antonin V."/>
            <person name="Barry K.W."/>
            <person name="Bougher N.L."/>
            <person name="Buchanan P."/>
            <person name="Buyck B."/>
            <person name="Bense V."/>
            <person name="Catcheside P."/>
            <person name="Chovatia M."/>
            <person name="Cooper J."/>
            <person name="Damon W."/>
            <person name="Desjardin D."/>
            <person name="Finy P."/>
            <person name="Geml J."/>
            <person name="Haridas S."/>
            <person name="Hughes K."/>
            <person name="Justo A."/>
            <person name="Karasinski D."/>
            <person name="Kautmanova I."/>
            <person name="Kiss B."/>
            <person name="Kocsube S."/>
            <person name="Kotiranta H."/>
            <person name="LaButti K.M."/>
            <person name="Lechner B.E."/>
            <person name="Liimatainen K."/>
            <person name="Lipzen A."/>
            <person name="Lukacs Z."/>
            <person name="Mihaltcheva S."/>
            <person name="Morgado L.N."/>
            <person name="Niskanen T."/>
            <person name="Noordeloos M.E."/>
            <person name="Ohm R.A."/>
            <person name="Ortiz-Santana B."/>
            <person name="Ovrebo C."/>
            <person name="Racz N."/>
            <person name="Riley R."/>
            <person name="Savchenko A."/>
            <person name="Shiryaev A."/>
            <person name="Soop K."/>
            <person name="Spirin V."/>
            <person name="Szebenyi C."/>
            <person name="Tomsovsky M."/>
            <person name="Tulloss R.E."/>
            <person name="Uehling J."/>
            <person name="Grigoriev I.V."/>
            <person name="Vagvolgyi C."/>
            <person name="Papp T."/>
            <person name="Martin F.M."/>
            <person name="Miettinen O."/>
            <person name="Hibbett D.S."/>
            <person name="Nagy L.G."/>
        </authorList>
    </citation>
    <scope>NUCLEOTIDE SEQUENCE [LARGE SCALE GENOMIC DNA]</scope>
    <source>
        <strain evidence="6 7">FP101781</strain>
    </source>
</reference>
<dbReference type="Gene3D" id="3.50.50.100">
    <property type="match status" value="1"/>
</dbReference>
<comment type="caution">
    <text evidence="6">The sequence shown here is derived from an EMBL/GenBank/DDBJ whole genome shotgun (WGS) entry which is preliminary data.</text>
</comment>
<dbReference type="EMBL" id="QPFP01000056">
    <property type="protein sequence ID" value="TEB25504.1"/>
    <property type="molecule type" value="Genomic_DNA"/>
</dbReference>
<evidence type="ECO:0000256" key="3">
    <source>
        <dbReference type="ARBA" id="ARBA00022827"/>
    </source>
</evidence>
<dbReference type="PANTHER" id="PTHR43735">
    <property type="entry name" value="APOPTOSIS-INDUCING FACTOR 1"/>
    <property type="match status" value="1"/>
</dbReference>
<dbReference type="GO" id="GO:0005737">
    <property type="term" value="C:cytoplasm"/>
    <property type="evidence" value="ECO:0007669"/>
    <property type="project" value="TreeGrafter"/>
</dbReference>
<dbReference type="AlphaFoldDB" id="A0A4Y7SV63"/>
<dbReference type="STRING" id="71717.A0A4Y7SV63"/>
<evidence type="ECO:0000256" key="2">
    <source>
        <dbReference type="ARBA" id="ARBA00022630"/>
    </source>
</evidence>
<protein>
    <submittedName>
        <fullName evidence="6">FAD/NAD(P)-binding domain-containing protein</fullName>
    </submittedName>
</protein>
<dbReference type="GO" id="GO:0004174">
    <property type="term" value="F:electron-transferring-flavoprotein dehydrogenase activity"/>
    <property type="evidence" value="ECO:0007669"/>
    <property type="project" value="TreeGrafter"/>
</dbReference>
<organism evidence="6 7">
    <name type="scientific">Coprinellus micaceus</name>
    <name type="common">Glistening ink-cap mushroom</name>
    <name type="synonym">Coprinus micaceus</name>
    <dbReference type="NCBI Taxonomy" id="71717"/>
    <lineage>
        <taxon>Eukaryota</taxon>
        <taxon>Fungi</taxon>
        <taxon>Dikarya</taxon>
        <taxon>Basidiomycota</taxon>
        <taxon>Agaricomycotina</taxon>
        <taxon>Agaricomycetes</taxon>
        <taxon>Agaricomycetidae</taxon>
        <taxon>Agaricales</taxon>
        <taxon>Agaricineae</taxon>
        <taxon>Psathyrellaceae</taxon>
        <taxon>Coprinellus</taxon>
    </lineage>
</organism>
<name>A0A4Y7SV63_COPMI</name>
<dbReference type="GO" id="GO:0050660">
    <property type="term" value="F:flavin adenine dinucleotide binding"/>
    <property type="evidence" value="ECO:0007669"/>
    <property type="project" value="TreeGrafter"/>
</dbReference>
<dbReference type="Pfam" id="PF07992">
    <property type="entry name" value="Pyr_redox_2"/>
    <property type="match status" value="1"/>
</dbReference>
<evidence type="ECO:0000259" key="5">
    <source>
        <dbReference type="Pfam" id="PF07992"/>
    </source>
</evidence>
<dbReference type="InterPro" id="IPR023753">
    <property type="entry name" value="FAD/NAD-binding_dom"/>
</dbReference>
<dbReference type="PRINTS" id="PR00368">
    <property type="entry name" value="FADPNR"/>
</dbReference>
<feature type="domain" description="FAD/NAD(P)-binding" evidence="5">
    <location>
        <begin position="9"/>
        <end position="298"/>
    </location>
</feature>
<keyword evidence="2" id="KW-0285">Flavoprotein</keyword>
<dbReference type="Proteomes" id="UP000298030">
    <property type="component" value="Unassembled WGS sequence"/>
</dbReference>
<evidence type="ECO:0000256" key="4">
    <source>
        <dbReference type="ARBA" id="ARBA00023002"/>
    </source>
</evidence>
<dbReference type="PANTHER" id="PTHR43735:SF3">
    <property type="entry name" value="FERROPTOSIS SUPPRESSOR PROTEIN 1"/>
    <property type="match status" value="1"/>
</dbReference>
<dbReference type="OrthoDB" id="202203at2759"/>
<evidence type="ECO:0000313" key="6">
    <source>
        <dbReference type="EMBL" id="TEB25504.1"/>
    </source>
</evidence>
<evidence type="ECO:0000313" key="7">
    <source>
        <dbReference type="Proteomes" id="UP000298030"/>
    </source>
</evidence>
<sequence>MSSPSPQRTIVIVGAGFAGIPIFNELQKTLDASTKVVLINPRSHAIHLPAACRLIVTPDADYVDKVLLPFTDRFNDDGRTRTIIDKVATITDNDKERYVTLESGERVDYTYLVLAPGSLWEGPLDFPKTREETVKKLKEWQDRFEKAQNIVLVGGGGISFEYAGEFRDDFPTKNITVVHSRQLLLNDVYPDRWRRMVNESLLKRGVNLVLGERVDDVEPKDGKLITRSGQEIPADLVIPTRGPRPNTAFIASSLGSDVLTESGHIKVKPTMQLPDYPHIFAAGDAIYWEEQKSARKAYPHARVVWANIRTLLANPTATSLSTYRGVPEALPLTNGRNGGTTYWNILWGITFGDWFTARFASKNLYIPTVNRMLNL</sequence>
<dbReference type="InterPro" id="IPR036188">
    <property type="entry name" value="FAD/NAD-bd_sf"/>
</dbReference>